<evidence type="ECO:0000313" key="2">
    <source>
        <dbReference type="Proteomes" id="UP001064489"/>
    </source>
</evidence>
<accession>A0AAD5P443</accession>
<protein>
    <submittedName>
        <fullName evidence="1">Uncharacterized protein</fullName>
    </submittedName>
</protein>
<reference evidence="1" key="1">
    <citation type="journal article" date="2022" name="Plant J.">
        <title>Strategies of tolerance reflected in two North American maple genomes.</title>
        <authorList>
            <person name="McEvoy S.L."/>
            <person name="Sezen U.U."/>
            <person name="Trouern-Trend A."/>
            <person name="McMahon S.M."/>
            <person name="Schaberg P.G."/>
            <person name="Yang J."/>
            <person name="Wegrzyn J.L."/>
            <person name="Swenson N.G."/>
        </authorList>
    </citation>
    <scope>NUCLEOTIDE SEQUENCE</scope>
    <source>
        <strain evidence="1">91603</strain>
    </source>
</reference>
<organism evidence="1 2">
    <name type="scientific">Acer negundo</name>
    <name type="common">Box elder</name>
    <dbReference type="NCBI Taxonomy" id="4023"/>
    <lineage>
        <taxon>Eukaryota</taxon>
        <taxon>Viridiplantae</taxon>
        <taxon>Streptophyta</taxon>
        <taxon>Embryophyta</taxon>
        <taxon>Tracheophyta</taxon>
        <taxon>Spermatophyta</taxon>
        <taxon>Magnoliopsida</taxon>
        <taxon>eudicotyledons</taxon>
        <taxon>Gunneridae</taxon>
        <taxon>Pentapetalae</taxon>
        <taxon>rosids</taxon>
        <taxon>malvids</taxon>
        <taxon>Sapindales</taxon>
        <taxon>Sapindaceae</taxon>
        <taxon>Hippocastanoideae</taxon>
        <taxon>Acereae</taxon>
        <taxon>Acer</taxon>
    </lineage>
</organism>
<name>A0AAD5P443_ACENE</name>
<sequence length="89" mass="9723">MQAPVNSFELRSCDRTPQAECRLGLRFLGKFTLCSTGPVGDFVEWRSPLSTFLSPLQLLIRSYINSSGSELVQLSEGIGIGVGVSDRDD</sequence>
<keyword evidence="2" id="KW-1185">Reference proteome</keyword>
<gene>
    <name evidence="1" type="ORF">LWI28_024668</name>
</gene>
<dbReference type="AlphaFoldDB" id="A0AAD5P443"/>
<evidence type="ECO:0000313" key="1">
    <source>
        <dbReference type="EMBL" id="KAI9196526.1"/>
    </source>
</evidence>
<dbReference type="EMBL" id="JAJSOW010000003">
    <property type="protein sequence ID" value="KAI9196526.1"/>
    <property type="molecule type" value="Genomic_DNA"/>
</dbReference>
<proteinExistence type="predicted"/>
<reference evidence="1" key="2">
    <citation type="submission" date="2023-02" db="EMBL/GenBank/DDBJ databases">
        <authorList>
            <person name="Swenson N.G."/>
            <person name="Wegrzyn J.L."/>
            <person name="Mcevoy S.L."/>
        </authorList>
    </citation>
    <scope>NUCLEOTIDE SEQUENCE</scope>
    <source>
        <strain evidence="1">91603</strain>
        <tissue evidence="1">Leaf</tissue>
    </source>
</reference>
<comment type="caution">
    <text evidence="1">The sequence shown here is derived from an EMBL/GenBank/DDBJ whole genome shotgun (WGS) entry which is preliminary data.</text>
</comment>
<dbReference type="Proteomes" id="UP001064489">
    <property type="component" value="Chromosome 1"/>
</dbReference>